<dbReference type="InterPro" id="IPR002139">
    <property type="entry name" value="Ribo/fructo_kinase"/>
</dbReference>
<evidence type="ECO:0000256" key="3">
    <source>
        <dbReference type="ARBA" id="ARBA00022777"/>
    </source>
</evidence>
<protein>
    <recommendedName>
        <fullName evidence="5">Carbohydrate kinase PfkB domain-containing protein</fullName>
    </recommendedName>
</protein>
<dbReference type="PANTHER" id="PTHR10584:SF166">
    <property type="entry name" value="RIBOKINASE"/>
    <property type="match status" value="1"/>
</dbReference>
<dbReference type="InterPro" id="IPR029056">
    <property type="entry name" value="Ribokinase-like"/>
</dbReference>
<dbReference type="GO" id="GO:0016301">
    <property type="term" value="F:kinase activity"/>
    <property type="evidence" value="ECO:0007669"/>
    <property type="project" value="UniProtKB-KW"/>
</dbReference>
<comment type="similarity">
    <text evidence="1 4">Belongs to the carbohydrate kinase PfkB family.</text>
</comment>
<dbReference type="PANTHER" id="PTHR10584">
    <property type="entry name" value="SUGAR KINASE"/>
    <property type="match status" value="1"/>
</dbReference>
<evidence type="ECO:0000259" key="5">
    <source>
        <dbReference type="Pfam" id="PF00294"/>
    </source>
</evidence>
<feature type="domain" description="Carbohydrate kinase PfkB" evidence="5">
    <location>
        <begin position="39"/>
        <end position="301"/>
    </location>
</feature>
<dbReference type="InterPro" id="IPR002173">
    <property type="entry name" value="Carboh/pur_kinase_PfkB_CS"/>
</dbReference>
<dbReference type="PROSITE" id="PS00584">
    <property type="entry name" value="PFKB_KINASES_2"/>
    <property type="match status" value="1"/>
</dbReference>
<gene>
    <name evidence="6" type="ORF">A3F29_04655</name>
</gene>
<reference evidence="6 7" key="1">
    <citation type="journal article" date="2016" name="Nat. Commun.">
        <title>Thousands of microbial genomes shed light on interconnected biogeochemical processes in an aquifer system.</title>
        <authorList>
            <person name="Anantharaman K."/>
            <person name="Brown C.T."/>
            <person name="Hug L.A."/>
            <person name="Sharon I."/>
            <person name="Castelle C.J."/>
            <person name="Probst A.J."/>
            <person name="Thomas B.C."/>
            <person name="Singh A."/>
            <person name="Wilkins M.J."/>
            <person name="Karaoz U."/>
            <person name="Brodie E.L."/>
            <person name="Williams K.H."/>
            <person name="Hubbard S.S."/>
            <person name="Banfield J.F."/>
        </authorList>
    </citation>
    <scope>NUCLEOTIDE SEQUENCE [LARGE SCALE GENOMIC DNA]</scope>
</reference>
<evidence type="ECO:0000256" key="1">
    <source>
        <dbReference type="ARBA" id="ARBA00010688"/>
    </source>
</evidence>
<accession>A0A1F7HKG5</accession>
<sequence length="302" mass="34123">MYDLITFGNITADLYFKADNLTTKGKRFYLAIGGKYFLDDFKLYIGGGGTNVAVGIKKNRLRAAVCGVIGNNEFRKAILHKLKLKGVSQKLILFKQKHMNLSVILLKEDGSRTIINYESPKQDLYINNNLLKKIKNTKAVYLGNLPDVPLKERIRLLKFLKKNNILIFINFGTSDTKRRRKELLPLLNLADILIINRYEAAEVFKKDPNDLNLKKNIKKLLPILKNKLLVITDAENGSFAYDNNTVYYQKAIVPKKMIDTTGAGDGYTAGFISEYLKSDDIKKSMKKGASYASKIISRIGAN</sequence>
<dbReference type="Pfam" id="PF00294">
    <property type="entry name" value="PfkB"/>
    <property type="match status" value="1"/>
</dbReference>
<keyword evidence="3 4" id="KW-0418">Kinase</keyword>
<dbReference type="SUPFAM" id="SSF53613">
    <property type="entry name" value="Ribokinase-like"/>
    <property type="match status" value="1"/>
</dbReference>
<dbReference type="Gene3D" id="3.40.1190.20">
    <property type="match status" value="1"/>
</dbReference>
<proteinExistence type="inferred from homology"/>
<dbReference type="GO" id="GO:0006796">
    <property type="term" value="P:phosphate-containing compound metabolic process"/>
    <property type="evidence" value="ECO:0007669"/>
    <property type="project" value="UniProtKB-ARBA"/>
</dbReference>
<comment type="caution">
    <text evidence="6">The sequence shown here is derived from an EMBL/GenBank/DDBJ whole genome shotgun (WGS) entry which is preliminary data.</text>
</comment>
<evidence type="ECO:0000313" key="7">
    <source>
        <dbReference type="Proteomes" id="UP000177199"/>
    </source>
</evidence>
<dbReference type="InterPro" id="IPR011611">
    <property type="entry name" value="PfkB_dom"/>
</dbReference>
<organism evidence="6 7">
    <name type="scientific">Candidatus Roizmanbacteria bacterium RIFCSPHIGHO2_12_FULL_33_9</name>
    <dbReference type="NCBI Taxonomy" id="1802045"/>
    <lineage>
        <taxon>Bacteria</taxon>
        <taxon>Candidatus Roizmaniibacteriota</taxon>
    </lineage>
</organism>
<evidence type="ECO:0000313" key="6">
    <source>
        <dbReference type="EMBL" id="OGK31272.1"/>
    </source>
</evidence>
<dbReference type="EMBL" id="MFZV01000014">
    <property type="protein sequence ID" value="OGK31272.1"/>
    <property type="molecule type" value="Genomic_DNA"/>
</dbReference>
<evidence type="ECO:0000256" key="2">
    <source>
        <dbReference type="ARBA" id="ARBA00022679"/>
    </source>
</evidence>
<keyword evidence="2 4" id="KW-0808">Transferase</keyword>
<dbReference type="AlphaFoldDB" id="A0A1F7HKG5"/>
<dbReference type="PRINTS" id="PR00990">
    <property type="entry name" value="RIBOKINASE"/>
</dbReference>
<evidence type="ECO:0000256" key="4">
    <source>
        <dbReference type="RuleBase" id="RU003704"/>
    </source>
</evidence>
<name>A0A1F7HKG5_9BACT</name>
<dbReference type="Proteomes" id="UP000177199">
    <property type="component" value="Unassembled WGS sequence"/>
</dbReference>